<reference evidence="7 8" key="1">
    <citation type="submission" date="2018-02" db="EMBL/GenBank/DDBJ databases">
        <title>Lelliotia aquatilis sp. nov., isolated from drinking water.</title>
        <authorList>
            <person name="Kaempfer P."/>
            <person name="Glaeser S."/>
            <person name="Exner M."/>
            <person name="Doijad S."/>
            <person name="Chakraborty T."/>
        </authorList>
    </citation>
    <scope>NUCLEOTIDE SEQUENCE [LARGE SCALE GENOMIC DNA]</scope>
    <source>
        <strain evidence="7 8">6331-17</strain>
    </source>
</reference>
<keyword evidence="8" id="KW-1185">Reference proteome</keyword>
<dbReference type="InterPro" id="IPR008966">
    <property type="entry name" value="Adhesion_dom_sf"/>
</dbReference>
<evidence type="ECO:0000256" key="4">
    <source>
        <dbReference type="ARBA" id="ARBA00023263"/>
    </source>
</evidence>
<dbReference type="PANTHER" id="PTHR33420:SF3">
    <property type="entry name" value="FIMBRIAL SUBUNIT ELFA"/>
    <property type="match status" value="1"/>
</dbReference>
<evidence type="ECO:0000313" key="8">
    <source>
        <dbReference type="Proteomes" id="UP000237025"/>
    </source>
</evidence>
<feature type="domain" description="Fimbrial-type adhesion" evidence="6">
    <location>
        <begin position="31"/>
        <end position="189"/>
    </location>
</feature>
<dbReference type="Gene3D" id="2.60.40.1090">
    <property type="entry name" value="Fimbrial-type adhesion domain"/>
    <property type="match status" value="1"/>
</dbReference>
<organism evidence="7 8">
    <name type="scientific">Lelliottia aquatilis</name>
    <dbReference type="NCBI Taxonomy" id="2080838"/>
    <lineage>
        <taxon>Bacteria</taxon>
        <taxon>Pseudomonadati</taxon>
        <taxon>Pseudomonadota</taxon>
        <taxon>Gammaproteobacteria</taxon>
        <taxon>Enterobacterales</taxon>
        <taxon>Enterobacteriaceae</taxon>
        <taxon>Lelliottia</taxon>
    </lineage>
</organism>
<dbReference type="Pfam" id="PF00419">
    <property type="entry name" value="Fimbrial"/>
    <property type="match status" value="1"/>
</dbReference>
<evidence type="ECO:0000256" key="2">
    <source>
        <dbReference type="ARBA" id="ARBA00006671"/>
    </source>
</evidence>
<comment type="subcellular location">
    <subcellularLocation>
        <location evidence="1">Fimbrium</location>
    </subcellularLocation>
</comment>
<accession>A0ABX5A353</accession>
<dbReference type="SUPFAM" id="SSF49401">
    <property type="entry name" value="Bacterial adhesins"/>
    <property type="match status" value="1"/>
</dbReference>
<dbReference type="Proteomes" id="UP000237025">
    <property type="component" value="Unassembled WGS sequence"/>
</dbReference>
<comment type="similarity">
    <text evidence="2">Belongs to the fimbrial protein family.</text>
</comment>
<evidence type="ECO:0000256" key="3">
    <source>
        <dbReference type="ARBA" id="ARBA00022729"/>
    </source>
</evidence>
<dbReference type="InterPro" id="IPR036937">
    <property type="entry name" value="Adhesion_dom_fimbrial_sf"/>
</dbReference>
<sequence>MNKTLLSTTLLMSTLFSLQTIADVPNQVLLHYTGTVISQPCDISIGSTTTLDMGDVDIATLSTQGAITPWLNYQIHFSHCDVSTVISLGSAINGNTWGSASSKTFGVFDAQSKLLSNIGLQVFVNADKGEVNMYDTAENYAWLNIIPKQRESETATSYNLPIKFSFKNLNGVAPESGKITGVYTMAVEYN</sequence>
<evidence type="ECO:0000256" key="1">
    <source>
        <dbReference type="ARBA" id="ARBA00004561"/>
    </source>
</evidence>
<feature type="signal peptide" evidence="5">
    <location>
        <begin position="1"/>
        <end position="22"/>
    </location>
</feature>
<proteinExistence type="inferred from homology"/>
<protein>
    <recommendedName>
        <fullName evidence="6">Fimbrial-type adhesion domain-containing protein</fullName>
    </recommendedName>
</protein>
<dbReference type="InterPro" id="IPR000259">
    <property type="entry name" value="Adhesion_dom_fimbrial"/>
</dbReference>
<keyword evidence="3 5" id="KW-0732">Signal</keyword>
<evidence type="ECO:0000256" key="5">
    <source>
        <dbReference type="SAM" id="SignalP"/>
    </source>
</evidence>
<feature type="chain" id="PRO_5045225744" description="Fimbrial-type adhesion domain-containing protein" evidence="5">
    <location>
        <begin position="23"/>
        <end position="190"/>
    </location>
</feature>
<keyword evidence="4" id="KW-0281">Fimbrium</keyword>
<dbReference type="PANTHER" id="PTHR33420">
    <property type="entry name" value="FIMBRIAL SUBUNIT ELFA-RELATED"/>
    <property type="match status" value="1"/>
</dbReference>
<comment type="caution">
    <text evidence="7">The sequence shown here is derived from an EMBL/GenBank/DDBJ whole genome shotgun (WGS) entry which is preliminary data.</text>
</comment>
<name>A0ABX5A353_9ENTR</name>
<gene>
    <name evidence="7" type="ORF">C3712_11735</name>
</gene>
<evidence type="ECO:0000313" key="7">
    <source>
        <dbReference type="EMBL" id="POZ22824.1"/>
    </source>
</evidence>
<dbReference type="InterPro" id="IPR050263">
    <property type="entry name" value="Bact_Fimbrial_Adh_Pro"/>
</dbReference>
<dbReference type="EMBL" id="PQVW01000007">
    <property type="protein sequence ID" value="POZ22824.1"/>
    <property type="molecule type" value="Genomic_DNA"/>
</dbReference>
<evidence type="ECO:0000259" key="6">
    <source>
        <dbReference type="Pfam" id="PF00419"/>
    </source>
</evidence>
<dbReference type="RefSeq" id="WP_103949516.1">
    <property type="nucleotide sequence ID" value="NZ_PQVU01000007.1"/>
</dbReference>